<accession>A0A5C6B4K9</accession>
<evidence type="ECO:0000313" key="3">
    <source>
        <dbReference type="EMBL" id="TWU06860.1"/>
    </source>
</evidence>
<sequence length="450" mass="49544">MPSGFWNGRQSDFNPLFVFTTRKIRMTNGRGRAFLFLAVVAGLTYAFWPADRRAAQKMQRPPLLQLAPVQSVGSGRLSSIRVNLTPSPVTSLPIQIDGAYRIQPVGNPRVLAEAAKLAATSVTVTKTGFQIGRNHYPVTRLEIHPQQSPAIWINGHQYRGTVRIYRRPGSKLMAVNVLPLEEYVASVVDSEMPAAFPPEARKAQAIVARTYAIYQMGQASRDALFEVYADTRSQKYLGFQYRGAGDRLLAGESASSRKIVDETRGMVCTYAGRLFCTYYSAVCGGHTLQGTELFSDAVPAVAAVPCDFCREAKYYRWDVSLTAAEMEKKVNPAVKGRTGSWGRLVALDNIPPAAPGRLLEFDAKYQQGHGTIRGDRLRTALSSHGVRSPHFRIEHQGKYSLHGRGHGHGVGLCQWGARGQAKIGRGVQQILQYYYPGSEIVIVGNSVARN</sequence>
<proteinExistence type="predicted"/>
<evidence type="ECO:0000259" key="2">
    <source>
        <dbReference type="Pfam" id="PF08486"/>
    </source>
</evidence>
<comment type="caution">
    <text evidence="3">The sequence shown here is derived from an EMBL/GenBank/DDBJ whole genome shotgun (WGS) entry which is preliminary data.</text>
</comment>
<protein>
    <submittedName>
        <fullName evidence="3">Amidase enhancer</fullName>
    </submittedName>
</protein>
<dbReference type="AlphaFoldDB" id="A0A5C6B4K9"/>
<gene>
    <name evidence="3" type="primary">lytB</name>
    <name evidence="3" type="ORF">CA54_52610</name>
</gene>
<keyword evidence="4" id="KW-1185">Reference proteome</keyword>
<dbReference type="EMBL" id="SJPP01000003">
    <property type="protein sequence ID" value="TWU06860.1"/>
    <property type="molecule type" value="Genomic_DNA"/>
</dbReference>
<keyword evidence="1" id="KW-1133">Transmembrane helix</keyword>
<dbReference type="GO" id="GO:0030435">
    <property type="term" value="P:sporulation resulting in formation of a cellular spore"/>
    <property type="evidence" value="ECO:0007669"/>
    <property type="project" value="InterPro"/>
</dbReference>
<dbReference type="InterPro" id="IPR013693">
    <property type="entry name" value="SpoIID/LytB_N"/>
</dbReference>
<feature type="domain" description="Sporulation stage II protein D amidase enhancer LytB N-terminal" evidence="2">
    <location>
        <begin position="170"/>
        <end position="270"/>
    </location>
</feature>
<organism evidence="3 4">
    <name type="scientific">Symmachiella macrocystis</name>
    <dbReference type="NCBI Taxonomy" id="2527985"/>
    <lineage>
        <taxon>Bacteria</taxon>
        <taxon>Pseudomonadati</taxon>
        <taxon>Planctomycetota</taxon>
        <taxon>Planctomycetia</taxon>
        <taxon>Planctomycetales</taxon>
        <taxon>Planctomycetaceae</taxon>
        <taxon>Symmachiella</taxon>
    </lineage>
</organism>
<dbReference type="OrthoDB" id="9794671at2"/>
<dbReference type="NCBIfam" id="TIGR02669">
    <property type="entry name" value="SpoIID_LytB"/>
    <property type="match status" value="1"/>
</dbReference>
<keyword evidence="1" id="KW-0812">Transmembrane</keyword>
<keyword evidence="1" id="KW-0472">Membrane</keyword>
<dbReference type="InterPro" id="IPR013486">
    <property type="entry name" value="SpoIID/LytB"/>
</dbReference>
<evidence type="ECO:0000256" key="1">
    <source>
        <dbReference type="SAM" id="Phobius"/>
    </source>
</evidence>
<reference evidence="3 4" key="1">
    <citation type="submission" date="2019-02" db="EMBL/GenBank/DDBJ databases">
        <title>Deep-cultivation of Planctomycetes and their phenomic and genomic characterization uncovers novel biology.</title>
        <authorList>
            <person name="Wiegand S."/>
            <person name="Jogler M."/>
            <person name="Boedeker C."/>
            <person name="Pinto D."/>
            <person name="Vollmers J."/>
            <person name="Rivas-Marin E."/>
            <person name="Kohn T."/>
            <person name="Peeters S.H."/>
            <person name="Heuer A."/>
            <person name="Rast P."/>
            <person name="Oberbeckmann S."/>
            <person name="Bunk B."/>
            <person name="Jeske O."/>
            <person name="Meyerdierks A."/>
            <person name="Storesund J.E."/>
            <person name="Kallscheuer N."/>
            <person name="Luecker S."/>
            <person name="Lage O.M."/>
            <person name="Pohl T."/>
            <person name="Merkel B.J."/>
            <person name="Hornburger P."/>
            <person name="Mueller R.-W."/>
            <person name="Bruemmer F."/>
            <person name="Labrenz M."/>
            <person name="Spormann A.M."/>
            <person name="Op Den Camp H."/>
            <person name="Overmann J."/>
            <person name="Amann R."/>
            <person name="Jetten M.S.M."/>
            <person name="Mascher T."/>
            <person name="Medema M.H."/>
            <person name="Devos D.P."/>
            <person name="Kaster A.-K."/>
            <person name="Ovreas L."/>
            <person name="Rohde M."/>
            <person name="Galperin M.Y."/>
            <person name="Jogler C."/>
        </authorList>
    </citation>
    <scope>NUCLEOTIDE SEQUENCE [LARGE SCALE GENOMIC DNA]</scope>
    <source>
        <strain evidence="3 4">CA54</strain>
    </source>
</reference>
<evidence type="ECO:0000313" key="4">
    <source>
        <dbReference type="Proteomes" id="UP000320735"/>
    </source>
</evidence>
<dbReference type="Pfam" id="PF08486">
    <property type="entry name" value="SpoIID"/>
    <property type="match status" value="1"/>
</dbReference>
<name>A0A5C6B4K9_9PLAN</name>
<feature type="transmembrane region" description="Helical" evidence="1">
    <location>
        <begin position="33"/>
        <end position="50"/>
    </location>
</feature>
<dbReference type="Proteomes" id="UP000320735">
    <property type="component" value="Unassembled WGS sequence"/>
</dbReference>